<sequence>MTVKIIEREVQKRIKVNSSEFWKALKEKGEVEVYLKRGEVIVLDAVLKCREKEECFKEIGKLLKKIANHEGLKGFLVVRTKRGEILVNKVIFSPID</sequence>
<evidence type="ECO:0000313" key="1">
    <source>
        <dbReference type="EMBL" id="ADU96319.1"/>
    </source>
</evidence>
<gene>
    <name evidence="1" type="ordered locus">Theam_0346</name>
</gene>
<dbReference type="EMBL" id="CP002444">
    <property type="protein sequence ID" value="ADU96319.1"/>
    <property type="molecule type" value="Genomic_DNA"/>
</dbReference>
<dbReference type="AlphaFoldDB" id="E8T4Q7"/>
<reference evidence="1" key="1">
    <citation type="submission" date="2011-01" db="EMBL/GenBank/DDBJ databases">
        <title>Complete sequence of chromosome of Thermovibrio ammonificans HB-1.</title>
        <authorList>
            <consortium name="US DOE Joint Genome Institute"/>
            <person name="Lucas S."/>
            <person name="Copeland A."/>
            <person name="Lapidus A."/>
            <person name="Cheng J.-F."/>
            <person name="Goodwin L."/>
            <person name="Pitluck S."/>
            <person name="Davenport K."/>
            <person name="Detter J.C."/>
            <person name="Han C."/>
            <person name="Tapia R."/>
            <person name="Land M."/>
            <person name="Hauser L."/>
            <person name="Kyrpides N."/>
            <person name="Ivanova N."/>
            <person name="Ovchinnikova G."/>
            <person name="Vetriani C."/>
            <person name="Woyke T."/>
        </authorList>
    </citation>
    <scope>NUCLEOTIDE SEQUENCE [LARGE SCALE GENOMIC DNA]</scope>
    <source>
        <strain evidence="1">HB-1</strain>
    </source>
</reference>
<accession>E8T4Q7</accession>
<dbReference type="HOGENOM" id="CLU_2358724_0_0_0"/>
<dbReference type="Proteomes" id="UP000006362">
    <property type="component" value="Chromosome"/>
</dbReference>
<keyword evidence="2" id="KW-1185">Reference proteome</keyword>
<keyword evidence="1" id="KW-0418">Kinase</keyword>
<keyword evidence="1" id="KW-0808">Transferase</keyword>
<evidence type="ECO:0000313" key="2">
    <source>
        <dbReference type="Proteomes" id="UP000006362"/>
    </source>
</evidence>
<dbReference type="GO" id="GO:0016301">
    <property type="term" value="F:kinase activity"/>
    <property type="evidence" value="ECO:0007669"/>
    <property type="project" value="UniProtKB-KW"/>
</dbReference>
<dbReference type="STRING" id="648996.Theam_0346"/>
<protein>
    <submittedName>
        <fullName evidence="1">Mevalonate kinase</fullName>
    </submittedName>
</protein>
<proteinExistence type="predicted"/>
<dbReference type="RefSeq" id="WP_013537105.1">
    <property type="nucleotide sequence ID" value="NC_014926.1"/>
</dbReference>
<name>E8T4Q7_THEA1</name>
<dbReference type="KEGG" id="tam:Theam_0346"/>
<organism evidence="1 2">
    <name type="scientific">Thermovibrio ammonificans (strain DSM 15698 / JCM 12110 / HB-1)</name>
    <dbReference type="NCBI Taxonomy" id="648996"/>
    <lineage>
        <taxon>Bacteria</taxon>
        <taxon>Pseudomonadati</taxon>
        <taxon>Aquificota</taxon>
        <taxon>Aquificia</taxon>
        <taxon>Desulfurobacteriales</taxon>
        <taxon>Desulfurobacteriaceae</taxon>
        <taxon>Thermovibrio</taxon>
    </lineage>
</organism>